<evidence type="ECO:0000313" key="2">
    <source>
        <dbReference type="EMBL" id="KAG0150619.1"/>
    </source>
</evidence>
<proteinExistence type="predicted"/>
<sequence>MLLGVALKSENETDRATTGTFEPSSSLRILPAANGAGLRLPSQSNDVRYQVNAGGDYLERLDGMAVRWIPSAASFDALVTNTASNVFLGFRLLAVRLQKARNKDRTTDTAIIGLHFKVAVNGFRGIFPEFQPGPTLVTTEQTSSKLFRSRITEADKLNS</sequence>
<accession>A0A9P6NUV2</accession>
<keyword evidence="3" id="KW-1185">Reference proteome</keyword>
<organism evidence="2 3">
    <name type="scientific">Cronartium quercuum f. sp. fusiforme G11</name>
    <dbReference type="NCBI Taxonomy" id="708437"/>
    <lineage>
        <taxon>Eukaryota</taxon>
        <taxon>Fungi</taxon>
        <taxon>Dikarya</taxon>
        <taxon>Basidiomycota</taxon>
        <taxon>Pucciniomycotina</taxon>
        <taxon>Pucciniomycetes</taxon>
        <taxon>Pucciniales</taxon>
        <taxon>Coleosporiaceae</taxon>
        <taxon>Cronartium</taxon>
    </lineage>
</organism>
<gene>
    <name evidence="2" type="ORF">CROQUDRAFT_87814</name>
</gene>
<name>A0A9P6NUV2_9BASI</name>
<dbReference type="AlphaFoldDB" id="A0A9P6NUV2"/>
<reference evidence="2" key="1">
    <citation type="submission" date="2013-11" db="EMBL/GenBank/DDBJ databases">
        <title>Genome sequence of the fusiform rust pathogen reveals effectors for host alternation and coevolution with pine.</title>
        <authorList>
            <consortium name="DOE Joint Genome Institute"/>
            <person name="Smith K."/>
            <person name="Pendleton A."/>
            <person name="Kubisiak T."/>
            <person name="Anderson C."/>
            <person name="Salamov A."/>
            <person name="Aerts A."/>
            <person name="Riley R."/>
            <person name="Clum A."/>
            <person name="Lindquist E."/>
            <person name="Ence D."/>
            <person name="Campbell M."/>
            <person name="Kronenberg Z."/>
            <person name="Feau N."/>
            <person name="Dhillon B."/>
            <person name="Hamelin R."/>
            <person name="Burleigh J."/>
            <person name="Smith J."/>
            <person name="Yandell M."/>
            <person name="Nelson C."/>
            <person name="Grigoriev I."/>
            <person name="Davis J."/>
        </authorList>
    </citation>
    <scope>NUCLEOTIDE SEQUENCE</scope>
    <source>
        <strain evidence="2">G11</strain>
    </source>
</reference>
<dbReference type="EMBL" id="MU167218">
    <property type="protein sequence ID" value="KAG0150619.1"/>
    <property type="molecule type" value="Genomic_DNA"/>
</dbReference>
<protein>
    <submittedName>
        <fullName evidence="2">Uncharacterized protein</fullName>
    </submittedName>
</protein>
<dbReference type="Proteomes" id="UP000886653">
    <property type="component" value="Unassembled WGS sequence"/>
</dbReference>
<evidence type="ECO:0000256" key="1">
    <source>
        <dbReference type="SAM" id="MobiDB-lite"/>
    </source>
</evidence>
<evidence type="ECO:0000313" key="3">
    <source>
        <dbReference type="Proteomes" id="UP000886653"/>
    </source>
</evidence>
<feature type="region of interest" description="Disordered" evidence="1">
    <location>
        <begin position="1"/>
        <end position="22"/>
    </location>
</feature>
<comment type="caution">
    <text evidence="2">The sequence shown here is derived from an EMBL/GenBank/DDBJ whole genome shotgun (WGS) entry which is preliminary data.</text>
</comment>